<organism evidence="2 3">
    <name type="scientific">Dietzia aerolata</name>
    <dbReference type="NCBI Taxonomy" id="595984"/>
    <lineage>
        <taxon>Bacteria</taxon>
        <taxon>Bacillati</taxon>
        <taxon>Actinomycetota</taxon>
        <taxon>Actinomycetes</taxon>
        <taxon>Mycobacteriales</taxon>
        <taxon>Dietziaceae</taxon>
        <taxon>Dietzia</taxon>
    </lineage>
</organism>
<dbReference type="PANTHER" id="PTHR37318">
    <property type="entry name" value="BSL7504 PROTEIN"/>
    <property type="match status" value="1"/>
</dbReference>
<keyword evidence="3" id="KW-1185">Reference proteome</keyword>
<accession>A0ABV5JPH7</accession>
<evidence type="ECO:0000313" key="2">
    <source>
        <dbReference type="EMBL" id="MFB9259622.1"/>
    </source>
</evidence>
<name>A0ABV5JPH7_9ACTN</name>
<gene>
    <name evidence="2" type="ORF">ACFFVD_07385</name>
</gene>
<dbReference type="InterPro" id="IPR036390">
    <property type="entry name" value="WH_DNA-bd_sf"/>
</dbReference>
<dbReference type="Proteomes" id="UP001589700">
    <property type="component" value="Unassembled WGS sequence"/>
</dbReference>
<reference evidence="2 3" key="1">
    <citation type="submission" date="2024-09" db="EMBL/GenBank/DDBJ databases">
        <authorList>
            <person name="Sun Q."/>
            <person name="Mori K."/>
        </authorList>
    </citation>
    <scope>NUCLEOTIDE SEQUENCE [LARGE SCALE GENOMIC DNA]</scope>
    <source>
        <strain evidence="2 3">CCM 7659</strain>
    </source>
</reference>
<proteinExistence type="predicted"/>
<sequence length="111" mass="11828">MAKRPAPAFDETIHAPHRLRICALLAPVESMEFGAVRDELGVADSVLSKQFKALSDAGYATASKARGETGRQRTWLALTRPGRRAFAGHLEALRELAAAAESVPDGVSDDG</sequence>
<evidence type="ECO:0000259" key="1">
    <source>
        <dbReference type="Pfam" id="PF13601"/>
    </source>
</evidence>
<protein>
    <submittedName>
        <fullName evidence="2">Transcriptional regulator</fullName>
    </submittedName>
</protein>
<dbReference type="EMBL" id="JBHMDY010000004">
    <property type="protein sequence ID" value="MFB9259622.1"/>
    <property type="molecule type" value="Genomic_DNA"/>
</dbReference>
<feature type="domain" description="Winged helix DNA-binding" evidence="1">
    <location>
        <begin position="18"/>
        <end position="96"/>
    </location>
</feature>
<evidence type="ECO:0000313" key="3">
    <source>
        <dbReference type="Proteomes" id="UP001589700"/>
    </source>
</evidence>
<dbReference type="InterPro" id="IPR027395">
    <property type="entry name" value="WH_DNA-bd_dom"/>
</dbReference>
<dbReference type="InterPro" id="IPR036388">
    <property type="entry name" value="WH-like_DNA-bd_sf"/>
</dbReference>
<comment type="caution">
    <text evidence="2">The sequence shown here is derived from an EMBL/GenBank/DDBJ whole genome shotgun (WGS) entry which is preliminary data.</text>
</comment>
<dbReference type="RefSeq" id="WP_182632755.1">
    <property type="nucleotide sequence ID" value="NZ_JAALDM010000183.1"/>
</dbReference>
<dbReference type="SUPFAM" id="SSF46785">
    <property type="entry name" value="Winged helix' DNA-binding domain"/>
    <property type="match status" value="1"/>
</dbReference>
<dbReference type="Gene3D" id="1.10.10.10">
    <property type="entry name" value="Winged helix-like DNA-binding domain superfamily/Winged helix DNA-binding domain"/>
    <property type="match status" value="1"/>
</dbReference>
<dbReference type="Pfam" id="PF13601">
    <property type="entry name" value="HTH_34"/>
    <property type="match status" value="1"/>
</dbReference>
<dbReference type="PANTHER" id="PTHR37318:SF1">
    <property type="entry name" value="BSL7504 PROTEIN"/>
    <property type="match status" value="1"/>
</dbReference>